<keyword evidence="2" id="KW-0732">Signal</keyword>
<dbReference type="OrthoDB" id="8005850at2"/>
<gene>
    <name evidence="3" type="ORF">SAMN05216360_101191</name>
</gene>
<feature type="compositionally biased region" description="Low complexity" evidence="1">
    <location>
        <begin position="28"/>
        <end position="40"/>
    </location>
</feature>
<dbReference type="RefSeq" id="WP_091712554.1">
    <property type="nucleotide sequence ID" value="NZ_FNHS01000001.1"/>
</dbReference>
<feature type="region of interest" description="Disordered" evidence="1">
    <location>
        <begin position="167"/>
        <end position="210"/>
    </location>
</feature>
<name>A0A1G9RE42_9HYPH</name>
<feature type="compositionally biased region" description="Pro residues" evidence="1">
    <location>
        <begin position="42"/>
        <end position="55"/>
    </location>
</feature>
<sequence length="210" mass="21575">MRSLAHGGIVLLLAVSLPLSTGHVAAAAPEAQQSPAASAPTPNEPTPSAGPPPEQPCGTSAARFESGKSFTMVVTRAGQVQTTNPLRPLTPEVNEVLLVVIGGKVATAYGPDFTALRRGSAPAAIEAMLGGPIKWQPSLPTLPDSMTIVSEEGAPLAQLAFRTCETPPAVRAPRTKTEARKKVPARRAPPKAAAEKTPPGFSMPQGAIAE</sequence>
<evidence type="ECO:0000313" key="4">
    <source>
        <dbReference type="Proteomes" id="UP000198704"/>
    </source>
</evidence>
<reference evidence="4" key="1">
    <citation type="submission" date="2016-10" db="EMBL/GenBank/DDBJ databases">
        <authorList>
            <person name="Varghese N."/>
            <person name="Submissions S."/>
        </authorList>
    </citation>
    <scope>NUCLEOTIDE SEQUENCE [LARGE SCALE GENOMIC DNA]</scope>
    <source>
        <strain evidence="4">BL47</strain>
    </source>
</reference>
<keyword evidence="4" id="KW-1185">Reference proteome</keyword>
<organism evidence="3 4">
    <name type="scientific">Methylobacterium phyllostachyos</name>
    <dbReference type="NCBI Taxonomy" id="582672"/>
    <lineage>
        <taxon>Bacteria</taxon>
        <taxon>Pseudomonadati</taxon>
        <taxon>Pseudomonadota</taxon>
        <taxon>Alphaproteobacteria</taxon>
        <taxon>Hyphomicrobiales</taxon>
        <taxon>Methylobacteriaceae</taxon>
        <taxon>Methylobacterium</taxon>
    </lineage>
</organism>
<accession>A0A1G9RE42</accession>
<feature type="chain" id="PRO_5011472731" evidence="2">
    <location>
        <begin position="28"/>
        <end position="210"/>
    </location>
</feature>
<evidence type="ECO:0000256" key="2">
    <source>
        <dbReference type="SAM" id="SignalP"/>
    </source>
</evidence>
<proteinExistence type="predicted"/>
<evidence type="ECO:0000256" key="1">
    <source>
        <dbReference type="SAM" id="MobiDB-lite"/>
    </source>
</evidence>
<feature type="signal peptide" evidence="2">
    <location>
        <begin position="1"/>
        <end position="27"/>
    </location>
</feature>
<dbReference type="STRING" id="582672.SAMN05216360_101191"/>
<protein>
    <submittedName>
        <fullName evidence="3">Uncharacterized protein</fullName>
    </submittedName>
</protein>
<dbReference type="Proteomes" id="UP000198704">
    <property type="component" value="Unassembled WGS sequence"/>
</dbReference>
<feature type="region of interest" description="Disordered" evidence="1">
    <location>
        <begin position="28"/>
        <end position="62"/>
    </location>
</feature>
<dbReference type="AlphaFoldDB" id="A0A1G9RE42"/>
<evidence type="ECO:0000313" key="3">
    <source>
        <dbReference type="EMBL" id="SDM20715.1"/>
    </source>
</evidence>
<dbReference type="EMBL" id="FNHS01000001">
    <property type="protein sequence ID" value="SDM20715.1"/>
    <property type="molecule type" value="Genomic_DNA"/>
</dbReference>